<dbReference type="Pfam" id="PF08237">
    <property type="entry name" value="PE-PPE"/>
    <property type="match status" value="1"/>
</dbReference>
<protein>
    <recommendedName>
        <fullName evidence="1">PE-PPE domain-containing protein</fullName>
    </recommendedName>
</protein>
<dbReference type="EMBL" id="BLKW01000002">
    <property type="protein sequence ID" value="GFG73869.1"/>
    <property type="molecule type" value="Genomic_DNA"/>
</dbReference>
<dbReference type="Proteomes" id="UP000465361">
    <property type="component" value="Unassembled WGS sequence"/>
</dbReference>
<proteinExistence type="predicted"/>
<name>A0A7I9XVQ9_9MYCO</name>
<feature type="domain" description="PE-PPE" evidence="1">
    <location>
        <begin position="70"/>
        <end position="283"/>
    </location>
</feature>
<accession>A0A7I9XVQ9</accession>
<dbReference type="InterPro" id="IPR029058">
    <property type="entry name" value="AB_hydrolase_fold"/>
</dbReference>
<dbReference type="InterPro" id="IPR013228">
    <property type="entry name" value="PE-PPE_C"/>
</dbReference>
<evidence type="ECO:0000259" key="1">
    <source>
        <dbReference type="Pfam" id="PF08237"/>
    </source>
</evidence>
<organism evidence="2 3">
    <name type="scientific">Mycobacterium botniense</name>
    <dbReference type="NCBI Taxonomy" id="84962"/>
    <lineage>
        <taxon>Bacteria</taxon>
        <taxon>Bacillati</taxon>
        <taxon>Actinomycetota</taxon>
        <taxon>Actinomycetes</taxon>
        <taxon>Mycobacteriales</taxon>
        <taxon>Mycobacteriaceae</taxon>
        <taxon>Mycobacterium</taxon>
    </lineage>
</organism>
<gene>
    <name evidence="2" type="ORF">MBOT_12340</name>
</gene>
<dbReference type="RefSeq" id="WP_163755217.1">
    <property type="nucleotide sequence ID" value="NZ_BLKW01000002.1"/>
</dbReference>
<comment type="caution">
    <text evidence="2">The sequence shown here is derived from an EMBL/GenBank/DDBJ whole genome shotgun (WGS) entry which is preliminary data.</text>
</comment>
<evidence type="ECO:0000313" key="2">
    <source>
        <dbReference type="EMBL" id="GFG73869.1"/>
    </source>
</evidence>
<sequence>MPRSKSGWFAFGLLAGAGASLLGLTSILHSALAFGDDTALVMGPSGFPVPPPTYVDAANELFLHLPDTSVLPLTTPEGLYPVTGVNTLPFDSSVTQGEATLNTAISQQIADHNHVEVFGYSQSSTIASLEMSQLHAEGVPSSDVSFVLVGDPNNPDGGLLERFAGLSIPSFGATFSGATPSDLYPTDIYTNEYDGFADFPRYPINLLSDLNALIGIAYEHATYLDPSELTNVIDLGTYADTTYYMIPATGLPLLEPLQVIPGIGQPLYALLEPDTAILVNLGYGSLTQGWDTQNPPDVPTPFGLFPTDISPSQLITALAAGTQQGIGDFVKDLQSLSFTFDFTSLQPLLNAAYTFGLTPNLLTNPLNPPSNLLELINAISTFAHGDVPVSASNVVDALVSTVSTDVATVQPLADAALALGVTLPEYDATLFVEGVSAGNLLDAIGNPVAADVGLIPFALGFGLVPLVETGAITISEFASLIP</sequence>
<dbReference type="Gene3D" id="3.40.50.1820">
    <property type="entry name" value="alpha/beta hydrolase"/>
    <property type="match status" value="1"/>
</dbReference>
<evidence type="ECO:0000313" key="3">
    <source>
        <dbReference type="Proteomes" id="UP000465361"/>
    </source>
</evidence>
<reference evidence="2 3" key="1">
    <citation type="journal article" date="2019" name="Emerg. Microbes Infect.">
        <title>Comprehensive subspecies identification of 175 nontuberculous mycobacteria species based on 7547 genomic profiles.</title>
        <authorList>
            <person name="Matsumoto Y."/>
            <person name="Kinjo T."/>
            <person name="Motooka D."/>
            <person name="Nabeya D."/>
            <person name="Jung N."/>
            <person name="Uechi K."/>
            <person name="Horii T."/>
            <person name="Iida T."/>
            <person name="Fujita J."/>
            <person name="Nakamura S."/>
        </authorList>
    </citation>
    <scope>NUCLEOTIDE SEQUENCE [LARGE SCALE GENOMIC DNA]</scope>
    <source>
        <strain evidence="2 3">JCM 17322</strain>
    </source>
</reference>
<dbReference type="AlphaFoldDB" id="A0A7I9XVQ9"/>
<keyword evidence="3" id="KW-1185">Reference proteome</keyword>